<dbReference type="OrthoDB" id="328905at2"/>
<sequence>MNHFVPTQILTLLALSAGLTAVFNCKSAPAKEEKIVQETIVTTEKPEESPAVLEFTKAKEGFITDSLFQVAISSVLPDAEGRILEAKSIAEQKSLNLLKTYAPANISEKSKKELRDISKEGKLVDKNISLGGRYFFLYQINKRDLKRLVTTQLE</sequence>
<gene>
    <name evidence="2" type="ORF">EHS15_05315</name>
</gene>
<accession>A0A4V3JYD9</accession>
<keyword evidence="3" id="KW-1185">Reference proteome</keyword>
<feature type="signal peptide" evidence="1">
    <location>
        <begin position="1"/>
        <end position="30"/>
    </location>
</feature>
<evidence type="ECO:0000256" key="1">
    <source>
        <dbReference type="SAM" id="SignalP"/>
    </source>
</evidence>
<keyword evidence="2" id="KW-0449">Lipoprotein</keyword>
<organism evidence="2 3">
    <name type="scientific">Leptospira idonii</name>
    <dbReference type="NCBI Taxonomy" id="1193500"/>
    <lineage>
        <taxon>Bacteria</taxon>
        <taxon>Pseudomonadati</taxon>
        <taxon>Spirochaetota</taxon>
        <taxon>Spirochaetia</taxon>
        <taxon>Leptospirales</taxon>
        <taxon>Leptospiraceae</taxon>
        <taxon>Leptospira</taxon>
    </lineage>
</organism>
<evidence type="ECO:0000313" key="3">
    <source>
        <dbReference type="Proteomes" id="UP000298058"/>
    </source>
</evidence>
<dbReference type="Proteomes" id="UP000298058">
    <property type="component" value="Unassembled WGS sequence"/>
</dbReference>
<comment type="caution">
    <text evidence="2">The sequence shown here is derived from an EMBL/GenBank/DDBJ whole genome shotgun (WGS) entry which is preliminary data.</text>
</comment>
<dbReference type="AlphaFoldDB" id="A0A4V3JYD9"/>
<name>A0A4V3JYD9_9LEPT</name>
<dbReference type="EMBL" id="RQHW01000016">
    <property type="protein sequence ID" value="TGN20116.1"/>
    <property type="molecule type" value="Genomic_DNA"/>
</dbReference>
<reference evidence="2" key="1">
    <citation type="journal article" date="2019" name="PLoS Negl. Trop. Dis.">
        <title>Revisiting the worldwide diversity of Leptospira species in the environment.</title>
        <authorList>
            <person name="Vincent A.T."/>
            <person name="Schiettekatte O."/>
            <person name="Bourhy P."/>
            <person name="Veyrier F.J."/>
            <person name="Picardeau M."/>
        </authorList>
    </citation>
    <scope>NUCLEOTIDE SEQUENCE [LARGE SCALE GENOMIC DNA]</scope>
    <source>
        <strain evidence="2">201300427</strain>
    </source>
</reference>
<proteinExistence type="predicted"/>
<feature type="chain" id="PRO_5020793344" evidence="1">
    <location>
        <begin position="31"/>
        <end position="154"/>
    </location>
</feature>
<protein>
    <submittedName>
        <fullName evidence="2">Lipoprotein</fullName>
    </submittedName>
</protein>
<evidence type="ECO:0000313" key="2">
    <source>
        <dbReference type="EMBL" id="TGN20116.1"/>
    </source>
</evidence>
<keyword evidence="1" id="KW-0732">Signal</keyword>
<dbReference type="RefSeq" id="WP_135759512.1">
    <property type="nucleotide sequence ID" value="NZ_RQHW01000016.1"/>
</dbReference>